<name>A0ABQ1BSW2_9MYCO</name>
<dbReference type="PANTHER" id="PTHR33055:SF3">
    <property type="entry name" value="PUTATIVE TRANSPOSASE FOR IS117-RELATED"/>
    <property type="match status" value="1"/>
</dbReference>
<gene>
    <name evidence="3" type="ORF">MKUB_40850</name>
</gene>
<feature type="region of interest" description="Disordered" evidence="1">
    <location>
        <begin position="147"/>
        <end position="170"/>
    </location>
</feature>
<feature type="domain" description="Transposase IS110-like N-terminal" evidence="2">
    <location>
        <begin position="19"/>
        <end position="119"/>
    </location>
</feature>
<dbReference type="InterPro" id="IPR047650">
    <property type="entry name" value="Transpos_IS110"/>
</dbReference>
<dbReference type="EMBL" id="BLKU01000005">
    <property type="protein sequence ID" value="GFG66595.1"/>
    <property type="molecule type" value="Genomic_DNA"/>
</dbReference>
<dbReference type="Pfam" id="PF01548">
    <property type="entry name" value="DEDD_Tnp_IS110"/>
    <property type="match status" value="1"/>
</dbReference>
<dbReference type="Proteomes" id="UP000465306">
    <property type="component" value="Unassembled WGS sequence"/>
</dbReference>
<reference evidence="3 4" key="1">
    <citation type="journal article" date="2019" name="Emerg. Microbes Infect.">
        <title>Comprehensive subspecies identification of 175 nontuberculous mycobacteria species based on 7547 genomic profiles.</title>
        <authorList>
            <person name="Matsumoto Y."/>
            <person name="Kinjo T."/>
            <person name="Motooka D."/>
            <person name="Nabeya D."/>
            <person name="Jung N."/>
            <person name="Uechi K."/>
            <person name="Horii T."/>
            <person name="Iida T."/>
            <person name="Fujita J."/>
            <person name="Nakamura S."/>
        </authorList>
    </citation>
    <scope>NUCLEOTIDE SEQUENCE [LARGE SCALE GENOMIC DNA]</scope>
    <source>
        <strain evidence="3 4">JCM 13573</strain>
    </source>
</reference>
<protein>
    <recommendedName>
        <fullName evidence="2">Transposase IS110-like N-terminal domain-containing protein</fullName>
    </recommendedName>
</protein>
<evidence type="ECO:0000259" key="2">
    <source>
        <dbReference type="Pfam" id="PF01548"/>
    </source>
</evidence>
<accession>A0ABQ1BSW2</accession>
<comment type="caution">
    <text evidence="3">The sequence shown here is derived from an EMBL/GenBank/DDBJ whole genome shotgun (WGS) entry which is preliminary data.</text>
</comment>
<dbReference type="InterPro" id="IPR002525">
    <property type="entry name" value="Transp_IS110-like_N"/>
</dbReference>
<dbReference type="PANTHER" id="PTHR33055">
    <property type="entry name" value="TRANSPOSASE FOR INSERTION SEQUENCE ELEMENT IS1111A"/>
    <property type="match status" value="1"/>
</dbReference>
<evidence type="ECO:0000313" key="3">
    <source>
        <dbReference type="EMBL" id="GFG66595.1"/>
    </source>
</evidence>
<evidence type="ECO:0000313" key="4">
    <source>
        <dbReference type="Proteomes" id="UP000465306"/>
    </source>
</evidence>
<evidence type="ECO:0000256" key="1">
    <source>
        <dbReference type="SAM" id="MobiDB-lite"/>
    </source>
</evidence>
<sequence>MLADADDDPEDPIPVAIETPRGLLVAVLRASGRPIYPINPMSVARYRERTSMSGKKSDHGDAVTLANILRTDIDQHRRLPADTELAQSITVLARAHQDATWRRNRAGNELRSLLREYFPGFLHAFADRPGGITAPEARAVLAIAATRPRRRGCQSRRSPPPCAAPDANAA</sequence>
<organism evidence="3 4">
    <name type="scientific">Mycobacterium kubicae</name>
    <dbReference type="NCBI Taxonomy" id="120959"/>
    <lineage>
        <taxon>Bacteria</taxon>
        <taxon>Bacillati</taxon>
        <taxon>Actinomycetota</taxon>
        <taxon>Actinomycetes</taxon>
        <taxon>Mycobacteriales</taxon>
        <taxon>Mycobacteriaceae</taxon>
        <taxon>Mycobacterium</taxon>
        <taxon>Mycobacterium simiae complex</taxon>
    </lineage>
</organism>
<keyword evidence="4" id="KW-1185">Reference proteome</keyword>
<proteinExistence type="predicted"/>